<dbReference type="PANTHER" id="PTHR47237:SF1">
    <property type="entry name" value="SLL0310 PROTEIN"/>
    <property type="match status" value="1"/>
</dbReference>
<evidence type="ECO:0000313" key="2">
    <source>
        <dbReference type="EMBL" id="CTQ42054.1"/>
    </source>
</evidence>
<dbReference type="RefSeq" id="WP_022999381.1">
    <property type="nucleotide sequence ID" value="NZ_CP045631.1"/>
</dbReference>
<dbReference type="InterPro" id="IPR000182">
    <property type="entry name" value="GNAT_dom"/>
</dbReference>
<dbReference type="InterPro" id="IPR052729">
    <property type="entry name" value="Acyl/Acetyltrans_Enzymes"/>
</dbReference>
<dbReference type="KEGG" id="lagg:B0E33_27720"/>
<keyword evidence="3" id="KW-1185">Reference proteome</keyword>
<dbReference type="InterPro" id="IPR016181">
    <property type="entry name" value="Acyl_CoA_acyltransferase"/>
</dbReference>
<dbReference type="PANTHER" id="PTHR47237">
    <property type="entry name" value="SLL0310 PROTEIN"/>
    <property type="match status" value="1"/>
</dbReference>
<reference evidence="3" key="1">
    <citation type="submission" date="2015-07" db="EMBL/GenBank/DDBJ databases">
        <authorList>
            <person name="Rodrigo-Torres Lidia"/>
            <person name="Arahal R.David."/>
        </authorList>
    </citation>
    <scope>NUCLEOTIDE SEQUENCE [LARGE SCALE GENOMIC DNA]</scope>
    <source>
        <strain evidence="3">CECT 4801</strain>
    </source>
</reference>
<dbReference type="PROSITE" id="PS51186">
    <property type="entry name" value="GNAT"/>
    <property type="match status" value="1"/>
</dbReference>
<dbReference type="OrthoDB" id="20916at2"/>
<evidence type="ECO:0000259" key="1">
    <source>
        <dbReference type="PROSITE" id="PS51186"/>
    </source>
</evidence>
<name>A0A0M6XW27_9HYPH</name>
<gene>
    <name evidence="2" type="ORF">LAL4801_00474</name>
</gene>
<dbReference type="InterPro" id="IPR041496">
    <property type="entry name" value="YitH/HolE_GNAT"/>
</dbReference>
<dbReference type="GO" id="GO:0016747">
    <property type="term" value="F:acyltransferase activity, transferring groups other than amino-acyl groups"/>
    <property type="evidence" value="ECO:0007669"/>
    <property type="project" value="InterPro"/>
</dbReference>
<dbReference type="CDD" id="cd04301">
    <property type="entry name" value="NAT_SF"/>
    <property type="match status" value="1"/>
</dbReference>
<dbReference type="Proteomes" id="UP000048926">
    <property type="component" value="Unassembled WGS sequence"/>
</dbReference>
<feature type="domain" description="N-acetyltransferase" evidence="1">
    <location>
        <begin position="5"/>
        <end position="142"/>
    </location>
</feature>
<organism evidence="2 3">
    <name type="scientific">Roseibium aggregatum</name>
    <dbReference type="NCBI Taxonomy" id="187304"/>
    <lineage>
        <taxon>Bacteria</taxon>
        <taxon>Pseudomonadati</taxon>
        <taxon>Pseudomonadota</taxon>
        <taxon>Alphaproteobacteria</taxon>
        <taxon>Hyphomicrobiales</taxon>
        <taxon>Stappiaceae</taxon>
        <taxon>Roseibium</taxon>
    </lineage>
</organism>
<dbReference type="Gene3D" id="3.40.630.30">
    <property type="match status" value="1"/>
</dbReference>
<dbReference type="Pfam" id="PF00583">
    <property type="entry name" value="Acetyltransf_1"/>
    <property type="match status" value="1"/>
</dbReference>
<accession>A0A0M6XW27</accession>
<dbReference type="EMBL" id="CXST01000001">
    <property type="protein sequence ID" value="CTQ42054.1"/>
    <property type="molecule type" value="Genomic_DNA"/>
</dbReference>
<dbReference type="SUPFAM" id="SSF55729">
    <property type="entry name" value="Acyl-CoA N-acyltransferases (Nat)"/>
    <property type="match status" value="1"/>
</dbReference>
<dbReference type="Gene3D" id="3.40.630.90">
    <property type="match status" value="1"/>
</dbReference>
<proteinExistence type="predicted"/>
<sequence length="283" mass="31872">MTDAFRIRQLKESEIHIPLELAMEEGWNPGIEDGPAFFTADPNGYFAGEIDGKLINVISAVRYGDTFGFIGLYICKPEFRTMGYGHRIWDHAMAYLGSRVIGLDAVNEQTASYAQHGFKSVYRNIRHAGISMCDTPMDPRLAPLGHGLFPGIRDYDQRFFPAERTQFLKTWAAPMLETRRGFAFVEDGHVRGYGIIRQCHEGYKIGPLFADEPEIADTLFRTLAGQVKGQTIILDTPEPNAAALLMAEKYELSPEFETFRMYRGLAPDLPLDQLYGITTFELG</sequence>
<protein>
    <recommendedName>
        <fullName evidence="1">N-acetyltransferase domain-containing protein</fullName>
    </recommendedName>
</protein>
<dbReference type="AlphaFoldDB" id="A0A0M6XW27"/>
<dbReference type="Pfam" id="PF18014">
    <property type="entry name" value="Acetyltransf_18"/>
    <property type="match status" value="1"/>
</dbReference>
<evidence type="ECO:0000313" key="3">
    <source>
        <dbReference type="Proteomes" id="UP000048926"/>
    </source>
</evidence>